<accession>A0A7S4C309</accession>
<sequence length="258" mass="28239">MSSAMAPPRTQKLILVLATLPGTATLLIPLRAVPSSSLILSRLGTQRSRVFLPRVGNSQGRGSAVRLALAESGKGGVRSLSPACEWRLQLRLFPPTKEGAADSEAPRAEDYEVVTATVRFALDEGYEPPQGLIRVESCLPEGALKLGEMPTRWMLSEDPDDRKDSLWIWGLFKEPLYPFILFQLECSEIALPTGVAIPAGRLYIQADHRRSPTEGVRLGDGKVSYRVAQQLEADLVGLSDFTYNEPIICGTSRFLDGM</sequence>
<proteinExistence type="predicted"/>
<reference evidence="1" key="1">
    <citation type="submission" date="2021-01" db="EMBL/GenBank/DDBJ databases">
        <authorList>
            <person name="Corre E."/>
            <person name="Pelletier E."/>
            <person name="Niang G."/>
            <person name="Scheremetjew M."/>
            <person name="Finn R."/>
            <person name="Kale V."/>
            <person name="Holt S."/>
            <person name="Cochrane G."/>
            <person name="Meng A."/>
            <person name="Brown T."/>
            <person name="Cohen L."/>
        </authorList>
    </citation>
    <scope>NUCLEOTIDE SEQUENCE</scope>
    <source>
        <strain evidence="1">CCMP645</strain>
    </source>
</reference>
<evidence type="ECO:0000313" key="1">
    <source>
        <dbReference type="EMBL" id="CAE0785374.1"/>
    </source>
</evidence>
<name>A0A7S4C309_CHRCT</name>
<gene>
    <name evidence="1" type="ORF">PCAR00345_LOCUS38082</name>
</gene>
<dbReference type="AlphaFoldDB" id="A0A7S4C309"/>
<protein>
    <submittedName>
        <fullName evidence="1">Uncharacterized protein</fullName>
    </submittedName>
</protein>
<organism evidence="1">
    <name type="scientific">Chrysotila carterae</name>
    <name type="common">Marine alga</name>
    <name type="synonym">Syracosphaera carterae</name>
    <dbReference type="NCBI Taxonomy" id="13221"/>
    <lineage>
        <taxon>Eukaryota</taxon>
        <taxon>Haptista</taxon>
        <taxon>Haptophyta</taxon>
        <taxon>Prymnesiophyceae</taxon>
        <taxon>Isochrysidales</taxon>
        <taxon>Isochrysidaceae</taxon>
        <taxon>Chrysotila</taxon>
    </lineage>
</organism>
<dbReference type="EMBL" id="HBIZ01061314">
    <property type="protein sequence ID" value="CAE0785374.1"/>
    <property type="molecule type" value="Transcribed_RNA"/>
</dbReference>